<keyword evidence="2" id="KW-1185">Reference proteome</keyword>
<dbReference type="EMBL" id="GL891303">
    <property type="protein sequence ID" value="EGO58596.1"/>
    <property type="molecule type" value="Genomic_DNA"/>
</dbReference>
<name>F8MGC1_NEUT8</name>
<dbReference type="Proteomes" id="UP000008065">
    <property type="component" value="Unassembled WGS sequence"/>
</dbReference>
<dbReference type="RefSeq" id="XP_009848940.1">
    <property type="nucleotide sequence ID" value="XM_009850638.1"/>
</dbReference>
<organism evidence="1 2">
    <name type="scientific">Neurospora tetrasperma (strain FGSC 2508 / ATCC MYA-4615 / P0657)</name>
    <dbReference type="NCBI Taxonomy" id="510951"/>
    <lineage>
        <taxon>Eukaryota</taxon>
        <taxon>Fungi</taxon>
        <taxon>Dikarya</taxon>
        <taxon>Ascomycota</taxon>
        <taxon>Pezizomycotina</taxon>
        <taxon>Sordariomycetes</taxon>
        <taxon>Sordariomycetidae</taxon>
        <taxon>Sordariales</taxon>
        <taxon>Sordariaceae</taxon>
        <taxon>Neurospora</taxon>
    </lineage>
</organism>
<sequence length="103" mass="11624">MSNAINTDFFSIARRPSSPIKLTKESAPRFKLSSKNLQKNTIPKPLEPLSLLESVEYDNRSKRHPPHPVRISVAKKNTNKEQGQIIKIATAHIPRLTSVGEHF</sequence>
<evidence type="ECO:0000313" key="1">
    <source>
        <dbReference type="EMBL" id="EGO58596.1"/>
    </source>
</evidence>
<dbReference type="GeneID" id="20825899"/>
<protein>
    <submittedName>
        <fullName evidence="1">Uncharacterized protein</fullName>
    </submittedName>
</protein>
<dbReference type="HOGENOM" id="CLU_2264464_0_0_1"/>
<dbReference type="KEGG" id="nte:NEUTE1DRAFT135696"/>
<proteinExistence type="predicted"/>
<reference evidence="2" key="1">
    <citation type="journal article" date="2011" name="Genetics">
        <title>Massive changes in genome architecture accompany the transition to self-fertility in the filamentous fungus Neurospora tetrasperma.</title>
        <authorList>
            <person name="Ellison C.E."/>
            <person name="Stajich J.E."/>
            <person name="Jacobson D.J."/>
            <person name="Natvig D.O."/>
            <person name="Lapidus A."/>
            <person name="Foster B."/>
            <person name="Aerts A."/>
            <person name="Riley R."/>
            <person name="Lindquist E.A."/>
            <person name="Grigoriev I.V."/>
            <person name="Taylor J.W."/>
        </authorList>
    </citation>
    <scope>NUCLEOTIDE SEQUENCE [LARGE SCALE GENOMIC DNA]</scope>
    <source>
        <strain evidence="2">FGSC 2508 / P0657</strain>
    </source>
</reference>
<dbReference type="VEuPathDB" id="FungiDB:NEUTE1DRAFT_135696"/>
<accession>F8MGC1</accession>
<gene>
    <name evidence="1" type="ORF">NEUTE1DRAFT_135696</name>
</gene>
<dbReference type="AlphaFoldDB" id="F8MGC1"/>
<evidence type="ECO:0000313" key="2">
    <source>
        <dbReference type="Proteomes" id="UP000008065"/>
    </source>
</evidence>